<proteinExistence type="predicted"/>
<name>A0A7T4EE87_9CORY</name>
<dbReference type="GO" id="GO:0004806">
    <property type="term" value="F:triacylglycerol lipase activity"/>
    <property type="evidence" value="ECO:0007669"/>
    <property type="project" value="InterPro"/>
</dbReference>
<dbReference type="PANTHER" id="PTHR34853:SF1">
    <property type="entry name" value="LIPASE 5"/>
    <property type="match status" value="1"/>
</dbReference>
<accession>A0A7T4EE87</accession>
<dbReference type="EMBL" id="CP066007">
    <property type="protein sequence ID" value="QQB45770.1"/>
    <property type="molecule type" value="Genomic_DNA"/>
</dbReference>
<dbReference type="OrthoDB" id="9798122at2"/>
<dbReference type="InterPro" id="IPR029058">
    <property type="entry name" value="AB_hydrolase_fold"/>
</dbReference>
<dbReference type="Gene3D" id="1.10.260.130">
    <property type="match status" value="1"/>
</dbReference>
<sequence>MNHSLDTAAKVLAGGSLDIGRLILSRAWRRLHGEHLQRPEVSRSGPFELRPTFVEAESVSGFTPGQVVRHTETGFAGLGSPEGNPFRVPARVERMEFVTTDSHGNRQTATGGLICPTMPWDGPGVRPTIAIAPATQGVARHCDPSQSLSLGFTFLPGRPFDFVAAYEQPAFNYFTACGANVVFTDYPRNPDTGMQYYCDHIASGQSLIDAVRAARYLGVAPGSPVGLWGFSQGGGAVCSALERPTYAPDVTVAGAVAGAPPANLHEVVAYIDGGMLVGVLSYAIAGLAAQGDAEFVELASMFNEVGLHEIGINLATCAGGMLAMSRYHSTASWTVSGKRLMDLVADGDAPAVRASLDRQTLGRTGMAPSAPVLLWGSAHDDVIPVQPVRHLAATWKAQSDSVTYWESQLIDVPGRTSINHNLPYFTTLVRHADWLLSTVGKPK</sequence>
<dbReference type="SUPFAM" id="SSF53474">
    <property type="entry name" value="alpha/beta-Hydrolases"/>
    <property type="match status" value="1"/>
</dbReference>
<dbReference type="Proteomes" id="UP000617681">
    <property type="component" value="Chromosome"/>
</dbReference>
<dbReference type="GO" id="GO:0016042">
    <property type="term" value="P:lipid catabolic process"/>
    <property type="evidence" value="ECO:0007669"/>
    <property type="project" value="InterPro"/>
</dbReference>
<gene>
    <name evidence="1" type="ORF">I6I10_09775</name>
    <name evidence="2" type="ORF">I6J21_06365</name>
</gene>
<evidence type="ECO:0000313" key="2">
    <source>
        <dbReference type="EMBL" id="QRP71716.1"/>
    </source>
</evidence>
<dbReference type="PANTHER" id="PTHR34853">
    <property type="match status" value="1"/>
</dbReference>
<dbReference type="Pfam" id="PF03583">
    <property type="entry name" value="LIP"/>
    <property type="match status" value="1"/>
</dbReference>
<dbReference type="AlphaFoldDB" id="A0A7T4EE87"/>
<dbReference type="EMBL" id="CP069534">
    <property type="protein sequence ID" value="QRP71716.1"/>
    <property type="molecule type" value="Genomic_DNA"/>
</dbReference>
<reference evidence="1 3" key="1">
    <citation type="submission" date="2020-12" db="EMBL/GenBank/DDBJ databases">
        <title>FDA dAtabase for Regulatory Grade micrObial Sequences (FDA-ARGOS): Supporting development and validation of Infectious Disease Dx tests.</title>
        <authorList>
            <person name="Sproer C."/>
            <person name="Gronow S."/>
            <person name="Severitt S."/>
            <person name="Schroder I."/>
            <person name="Tallon L."/>
            <person name="Sadzewicz L."/>
            <person name="Zhao X."/>
            <person name="Boylan J."/>
            <person name="Ott S."/>
            <person name="Bowen H."/>
            <person name="Vavikolanu K."/>
            <person name="Mehta A."/>
            <person name="Aluvathingal J."/>
            <person name="Nadendla S."/>
            <person name="Lowell S."/>
            <person name="Myers T."/>
            <person name="Yan Y."/>
            <person name="Sichtig H."/>
        </authorList>
    </citation>
    <scope>NUCLEOTIDE SEQUENCE [LARGE SCALE GENOMIC DNA]</scope>
    <source>
        <strain evidence="1 3">FDAARGOS_1053</strain>
        <strain evidence="2">FDAARGOS_1191</strain>
    </source>
</reference>
<dbReference type="Gene3D" id="3.40.50.1820">
    <property type="entry name" value="alpha/beta hydrolase"/>
    <property type="match status" value="1"/>
</dbReference>
<evidence type="ECO:0000313" key="3">
    <source>
        <dbReference type="Proteomes" id="UP000596145"/>
    </source>
</evidence>
<dbReference type="InterPro" id="IPR005152">
    <property type="entry name" value="Lipase_secreted"/>
</dbReference>
<organism evidence="1 3">
    <name type="scientific">Corynebacterium glucuronolyticum</name>
    <dbReference type="NCBI Taxonomy" id="39791"/>
    <lineage>
        <taxon>Bacteria</taxon>
        <taxon>Bacillati</taxon>
        <taxon>Actinomycetota</taxon>
        <taxon>Actinomycetes</taxon>
        <taxon>Mycobacteriales</taxon>
        <taxon>Corynebacteriaceae</taxon>
        <taxon>Corynebacterium</taxon>
    </lineage>
</organism>
<protein>
    <submittedName>
        <fullName evidence="1">Lipase</fullName>
    </submittedName>
</protein>
<evidence type="ECO:0000313" key="1">
    <source>
        <dbReference type="EMBL" id="QQB45770.1"/>
    </source>
</evidence>
<dbReference type="Proteomes" id="UP000596145">
    <property type="component" value="Chromosome"/>
</dbReference>